<dbReference type="FunFam" id="2.60.40.10:FF:000130">
    <property type="entry name" value="Hemicentin 1"/>
    <property type="match status" value="1"/>
</dbReference>
<dbReference type="Pfam" id="PF07679">
    <property type="entry name" value="I-set"/>
    <property type="match status" value="5"/>
</dbReference>
<dbReference type="GO" id="GO:0050808">
    <property type="term" value="P:synapse organization"/>
    <property type="evidence" value="ECO:0007669"/>
    <property type="project" value="TreeGrafter"/>
</dbReference>
<protein>
    <recommendedName>
        <fullName evidence="3">Ig-like domain-containing protein</fullName>
    </recommendedName>
</protein>
<dbReference type="GO" id="GO:0008046">
    <property type="term" value="F:axon guidance receptor activity"/>
    <property type="evidence" value="ECO:0007669"/>
    <property type="project" value="TreeGrafter"/>
</dbReference>
<dbReference type="PANTHER" id="PTHR45080">
    <property type="entry name" value="CONTACTIN 5"/>
    <property type="match status" value="1"/>
</dbReference>
<dbReference type="SMART" id="SM00409">
    <property type="entry name" value="IG"/>
    <property type="match status" value="5"/>
</dbReference>
<feature type="domain" description="Ig-like" evidence="3">
    <location>
        <begin position="1"/>
        <end position="80"/>
    </location>
</feature>
<dbReference type="AlphaFoldDB" id="A0A9D3QDW4"/>
<dbReference type="CDD" id="cd00096">
    <property type="entry name" value="Ig"/>
    <property type="match status" value="2"/>
</dbReference>
<dbReference type="InterPro" id="IPR013783">
    <property type="entry name" value="Ig-like_fold"/>
</dbReference>
<comment type="caution">
    <text evidence="4">The sequence shown here is derived from an EMBL/GenBank/DDBJ whole genome shotgun (WGS) entry which is preliminary data.</text>
</comment>
<gene>
    <name evidence="4" type="ORF">MATL_G00024890</name>
</gene>
<dbReference type="EMBL" id="JAFDVH010000002">
    <property type="protein sequence ID" value="KAG7487577.1"/>
    <property type="molecule type" value="Genomic_DNA"/>
</dbReference>
<feature type="domain" description="Ig-like" evidence="3">
    <location>
        <begin position="373"/>
        <end position="457"/>
    </location>
</feature>
<dbReference type="InterPro" id="IPR050958">
    <property type="entry name" value="Cell_Adh-Cytoskel_Orgn"/>
</dbReference>
<feature type="domain" description="Ig-like" evidence="3">
    <location>
        <begin position="185"/>
        <end position="273"/>
    </location>
</feature>
<dbReference type="GO" id="GO:0043025">
    <property type="term" value="C:neuronal cell body"/>
    <property type="evidence" value="ECO:0007669"/>
    <property type="project" value="TreeGrafter"/>
</dbReference>
<dbReference type="FunFam" id="2.60.40.10:FF:000032">
    <property type="entry name" value="palladin isoform X1"/>
    <property type="match status" value="1"/>
</dbReference>
<dbReference type="GO" id="GO:0005886">
    <property type="term" value="C:plasma membrane"/>
    <property type="evidence" value="ECO:0007669"/>
    <property type="project" value="TreeGrafter"/>
</dbReference>
<dbReference type="Gene3D" id="2.60.40.10">
    <property type="entry name" value="Immunoglobulins"/>
    <property type="match status" value="5"/>
</dbReference>
<accession>A0A9D3QDW4</accession>
<evidence type="ECO:0000313" key="5">
    <source>
        <dbReference type="Proteomes" id="UP001046870"/>
    </source>
</evidence>
<dbReference type="SUPFAM" id="SSF48726">
    <property type="entry name" value="Immunoglobulin"/>
    <property type="match status" value="5"/>
</dbReference>
<sequence>QVFSTIEGTAISLPCRASGVPKPDITWAKRGELLDLSGESFSLNPDGSLHIASPSGNESGEFVCTATNAAGYSSRKVQLTVYVRPRVSGTQGGQDSTGGLVEVSVTAGEDVILPCEVQSVPPPIITWAKERQLISPFSPRHSQLPSGSMKILETRVSDSGMYLCVATNIAGNFTQAVRLSVHVPPSIQAGPRVMKVQVGHPIDLPCVVQGVPVPTVTWLKDGTALLVDGAQYRSFPDGTLTVSEVGLSDAGVYTCVASNVAGRDEAHIQLQVQVPPVVEVSEPPFNSPLQERVANQRIAFPCPAKGTPTPVIKWLRNGQELTGNEPGVSILEDGTLLILASVSPLDNGEYVCVAVNDAGTTERKYQLKVNVPPDVQDNHTPANVSVVLNQPTTLVCEATGSPTPVITWYKDGVPVVPSSSVQILQGGKTLKLQKAATADAGRYSCKAINIAGSTEKV</sequence>
<dbReference type="InterPro" id="IPR003599">
    <property type="entry name" value="Ig_sub"/>
</dbReference>
<dbReference type="OrthoDB" id="8859598at2759"/>
<feature type="domain" description="Ig-like" evidence="3">
    <location>
        <begin position="275"/>
        <end position="370"/>
    </location>
</feature>
<keyword evidence="2" id="KW-0393">Immunoglobulin domain</keyword>
<dbReference type="GO" id="GO:0007156">
    <property type="term" value="P:homophilic cell adhesion via plasma membrane adhesion molecules"/>
    <property type="evidence" value="ECO:0007669"/>
    <property type="project" value="TreeGrafter"/>
</dbReference>
<dbReference type="InterPro" id="IPR007110">
    <property type="entry name" value="Ig-like_dom"/>
</dbReference>
<evidence type="ECO:0000313" key="4">
    <source>
        <dbReference type="EMBL" id="KAG7487577.1"/>
    </source>
</evidence>
<organism evidence="4 5">
    <name type="scientific">Megalops atlanticus</name>
    <name type="common">Tarpon</name>
    <name type="synonym">Clupea gigantea</name>
    <dbReference type="NCBI Taxonomy" id="7932"/>
    <lineage>
        <taxon>Eukaryota</taxon>
        <taxon>Metazoa</taxon>
        <taxon>Chordata</taxon>
        <taxon>Craniata</taxon>
        <taxon>Vertebrata</taxon>
        <taxon>Euteleostomi</taxon>
        <taxon>Actinopterygii</taxon>
        <taxon>Neopterygii</taxon>
        <taxon>Teleostei</taxon>
        <taxon>Elopiformes</taxon>
        <taxon>Megalopidae</taxon>
        <taxon>Megalops</taxon>
    </lineage>
</organism>
<evidence type="ECO:0000256" key="2">
    <source>
        <dbReference type="ARBA" id="ARBA00023319"/>
    </source>
</evidence>
<evidence type="ECO:0000256" key="1">
    <source>
        <dbReference type="ARBA" id="ARBA00023157"/>
    </source>
</evidence>
<name>A0A9D3QDW4_MEGAT</name>
<dbReference type="InterPro" id="IPR013098">
    <property type="entry name" value="Ig_I-set"/>
</dbReference>
<dbReference type="Proteomes" id="UP001046870">
    <property type="component" value="Chromosome 2"/>
</dbReference>
<dbReference type="FunFam" id="2.60.40.10:FF:001075">
    <property type="entry name" value="Hemicentin 1"/>
    <property type="match status" value="1"/>
</dbReference>
<dbReference type="InterPro" id="IPR003598">
    <property type="entry name" value="Ig_sub2"/>
</dbReference>
<dbReference type="GO" id="GO:0030424">
    <property type="term" value="C:axon"/>
    <property type="evidence" value="ECO:0007669"/>
    <property type="project" value="TreeGrafter"/>
</dbReference>
<dbReference type="PANTHER" id="PTHR45080:SF34">
    <property type="entry name" value="MYOSIN LIGHT CHAIN KINASE, SMOOTH MUSCLE-LIKE"/>
    <property type="match status" value="1"/>
</dbReference>
<dbReference type="InterPro" id="IPR036179">
    <property type="entry name" value="Ig-like_dom_sf"/>
</dbReference>
<keyword evidence="1" id="KW-1015">Disulfide bond</keyword>
<dbReference type="PROSITE" id="PS50835">
    <property type="entry name" value="IG_LIKE"/>
    <property type="match status" value="5"/>
</dbReference>
<dbReference type="SMART" id="SM00408">
    <property type="entry name" value="IGc2"/>
    <property type="match status" value="5"/>
</dbReference>
<feature type="non-terminal residue" evidence="4">
    <location>
        <position position="457"/>
    </location>
</feature>
<feature type="non-terminal residue" evidence="4">
    <location>
        <position position="1"/>
    </location>
</feature>
<proteinExistence type="predicted"/>
<reference evidence="4" key="1">
    <citation type="submission" date="2021-01" db="EMBL/GenBank/DDBJ databases">
        <authorList>
            <person name="Zahm M."/>
            <person name="Roques C."/>
            <person name="Cabau C."/>
            <person name="Klopp C."/>
            <person name="Donnadieu C."/>
            <person name="Jouanno E."/>
            <person name="Lampietro C."/>
            <person name="Louis A."/>
            <person name="Herpin A."/>
            <person name="Echchiki A."/>
            <person name="Berthelot C."/>
            <person name="Parey E."/>
            <person name="Roest-Crollius H."/>
            <person name="Braasch I."/>
            <person name="Postlethwait J."/>
            <person name="Bobe J."/>
            <person name="Montfort J."/>
            <person name="Bouchez O."/>
            <person name="Begum T."/>
            <person name="Mejri S."/>
            <person name="Adams A."/>
            <person name="Chen W.-J."/>
            <person name="Guiguen Y."/>
        </authorList>
    </citation>
    <scope>NUCLEOTIDE SEQUENCE</scope>
    <source>
        <strain evidence="4">YG-15Mar2019-1</strain>
        <tissue evidence="4">Brain</tissue>
    </source>
</reference>
<dbReference type="FunFam" id="2.60.40.10:FF:000186">
    <property type="entry name" value="Hemicentin 1"/>
    <property type="match status" value="2"/>
</dbReference>
<keyword evidence="5" id="KW-1185">Reference proteome</keyword>
<feature type="domain" description="Ig-like" evidence="3">
    <location>
        <begin position="85"/>
        <end position="180"/>
    </location>
</feature>
<evidence type="ECO:0000259" key="3">
    <source>
        <dbReference type="PROSITE" id="PS50835"/>
    </source>
</evidence>